<organism evidence="2 3">
    <name type="scientific">Nibrella saemangeumensis</name>
    <dbReference type="NCBI Taxonomy" id="1084526"/>
    <lineage>
        <taxon>Bacteria</taxon>
        <taxon>Pseudomonadati</taxon>
        <taxon>Bacteroidota</taxon>
        <taxon>Cytophagia</taxon>
        <taxon>Cytophagales</taxon>
        <taxon>Spirosomataceae</taxon>
        <taxon>Nibrella</taxon>
    </lineage>
</organism>
<dbReference type="SUPFAM" id="SSF69572">
    <property type="entry name" value="Activating enzymes of the ubiquitin-like proteins"/>
    <property type="match status" value="1"/>
</dbReference>
<reference evidence="3" key="1">
    <citation type="journal article" date="2019" name="Int. J. Syst. Evol. Microbiol.">
        <title>The Global Catalogue of Microorganisms (GCM) 10K type strain sequencing project: providing services to taxonomists for standard genome sequencing and annotation.</title>
        <authorList>
            <consortium name="The Broad Institute Genomics Platform"/>
            <consortium name="The Broad Institute Genome Sequencing Center for Infectious Disease"/>
            <person name="Wu L."/>
            <person name="Ma J."/>
        </authorList>
    </citation>
    <scope>NUCLEOTIDE SEQUENCE [LARGE SCALE GENOMIC DNA]</scope>
    <source>
        <strain evidence="3">JCM 17927</strain>
    </source>
</reference>
<dbReference type="InterPro" id="IPR035985">
    <property type="entry name" value="Ubiquitin-activating_enz"/>
</dbReference>
<protein>
    <recommendedName>
        <fullName evidence="1">THIF-type NAD/FAD binding fold domain-containing protein</fullName>
    </recommendedName>
</protein>
<dbReference type="EMBL" id="BAABHD010000031">
    <property type="protein sequence ID" value="GAA4459326.1"/>
    <property type="molecule type" value="Genomic_DNA"/>
</dbReference>
<comment type="caution">
    <text evidence="2">The sequence shown here is derived from an EMBL/GenBank/DDBJ whole genome shotgun (WGS) entry which is preliminary data.</text>
</comment>
<keyword evidence="3" id="KW-1185">Reference proteome</keyword>
<accession>A0ABP8N4P7</accession>
<dbReference type="Pfam" id="PF00899">
    <property type="entry name" value="ThiF"/>
    <property type="match status" value="1"/>
</dbReference>
<evidence type="ECO:0000313" key="3">
    <source>
        <dbReference type="Proteomes" id="UP001501175"/>
    </source>
</evidence>
<evidence type="ECO:0000259" key="1">
    <source>
        <dbReference type="Pfam" id="PF00899"/>
    </source>
</evidence>
<evidence type="ECO:0000313" key="2">
    <source>
        <dbReference type="EMBL" id="GAA4459326.1"/>
    </source>
</evidence>
<proteinExistence type="predicted"/>
<dbReference type="InterPro" id="IPR000594">
    <property type="entry name" value="ThiF_NAD_FAD-bd"/>
</dbReference>
<dbReference type="Gene3D" id="3.40.50.720">
    <property type="entry name" value="NAD(P)-binding Rossmann-like Domain"/>
    <property type="match status" value="1"/>
</dbReference>
<gene>
    <name evidence="2" type="ORF">GCM10023189_32870</name>
</gene>
<name>A0ABP8N4P7_9BACT</name>
<sequence length="389" mass="43594">MNDLLEDLYRQANPFGNFTVTAEVKGTPDYHLFIGGQNKQVDHLNNGIWIDGSGWLAGFGSGRSSVSELTYNKHNPIGPAFAACLGVAEVFRRAIGEAQPDRFSSWYSLFDFEHSEDHSTLSDASYPDTFDLGRVYEVGCGAIGSSFAYLLSLTNWRSTIHFIDFDPVDYPNLSSSLLFTAQHAEQQTNKAQICQELLATTAHIPHAFDGDYSQFVEQGQLTKYPPDLIVCFANDRNVWSTIQANYPPLTFHATTTKSWGINFGRHIPEREWCIMCRFHKEVEHTYVPVCGQVEVPKPKTPAQETLAILPFLSPASAIIVLAELAKLDSASYPVNENFIEYSFKRHRGFFLSTNNGPKRCYVCKDQSQAIYEMISSSSKYNYLMGSPPA</sequence>
<feature type="domain" description="THIF-type NAD/FAD binding fold" evidence="1">
    <location>
        <begin position="134"/>
        <end position="199"/>
    </location>
</feature>
<dbReference type="Proteomes" id="UP001501175">
    <property type="component" value="Unassembled WGS sequence"/>
</dbReference>